<dbReference type="Pfam" id="PF05651">
    <property type="entry name" value="Diacid_rec"/>
    <property type="match status" value="1"/>
</dbReference>
<dbReference type="InterPro" id="IPR008599">
    <property type="entry name" value="Diacid_rec"/>
</dbReference>
<evidence type="ECO:0000313" key="5">
    <source>
        <dbReference type="EMBL" id="MFB9135963.1"/>
    </source>
</evidence>
<dbReference type="Proteomes" id="UP001589645">
    <property type="component" value="Unassembled WGS sequence"/>
</dbReference>
<feature type="domain" description="Putative sugar diacid recognition" evidence="2">
    <location>
        <begin position="3"/>
        <end position="136"/>
    </location>
</feature>
<evidence type="ECO:0000259" key="2">
    <source>
        <dbReference type="Pfam" id="PF05651"/>
    </source>
</evidence>
<dbReference type="Pfam" id="PF13556">
    <property type="entry name" value="HTH_30"/>
    <property type="match status" value="1"/>
</dbReference>
<dbReference type="Gene3D" id="1.10.10.2840">
    <property type="entry name" value="PucR C-terminal helix-turn-helix domain"/>
    <property type="match status" value="1"/>
</dbReference>
<dbReference type="InterPro" id="IPR042070">
    <property type="entry name" value="PucR_C-HTH_sf"/>
</dbReference>
<organism evidence="5 6">
    <name type="scientific">Vibrio olivae</name>
    <dbReference type="NCBI Taxonomy" id="1243002"/>
    <lineage>
        <taxon>Bacteria</taxon>
        <taxon>Pseudomonadati</taxon>
        <taxon>Pseudomonadota</taxon>
        <taxon>Gammaproteobacteria</taxon>
        <taxon>Vibrionales</taxon>
        <taxon>Vibrionaceae</taxon>
        <taxon>Vibrio</taxon>
    </lineage>
</organism>
<dbReference type="RefSeq" id="WP_390193623.1">
    <property type="nucleotide sequence ID" value="NZ_JBHMEP010000003.1"/>
</dbReference>
<evidence type="ECO:0000313" key="6">
    <source>
        <dbReference type="Proteomes" id="UP001589645"/>
    </source>
</evidence>
<name>A0ABV5HNX7_9VIBR</name>
<evidence type="ECO:0000259" key="3">
    <source>
        <dbReference type="Pfam" id="PF13556"/>
    </source>
</evidence>
<evidence type="ECO:0000256" key="1">
    <source>
        <dbReference type="ARBA" id="ARBA00006754"/>
    </source>
</evidence>
<dbReference type="InterPro" id="IPR025736">
    <property type="entry name" value="PucR_C-HTH_dom"/>
</dbReference>
<dbReference type="EMBL" id="JBHMEP010000003">
    <property type="protein sequence ID" value="MFB9135963.1"/>
    <property type="molecule type" value="Genomic_DNA"/>
</dbReference>
<reference evidence="5 6" key="1">
    <citation type="submission" date="2024-09" db="EMBL/GenBank/DDBJ databases">
        <authorList>
            <person name="Sun Q."/>
            <person name="Mori K."/>
        </authorList>
    </citation>
    <scope>NUCLEOTIDE SEQUENCE [LARGE SCALE GENOMIC DNA]</scope>
    <source>
        <strain evidence="5 6">CECT 8064</strain>
    </source>
</reference>
<gene>
    <name evidence="5" type="ORF">ACFFUV_13405</name>
</gene>
<dbReference type="PANTHER" id="PTHR33744:SF15">
    <property type="entry name" value="CARBOHYDRATE DIACID REGULATOR"/>
    <property type="match status" value="1"/>
</dbReference>
<keyword evidence="6" id="KW-1185">Reference proteome</keyword>
<protein>
    <submittedName>
        <fullName evidence="5">Sugar diacid recognition domain-containing protein</fullName>
    </submittedName>
</protein>
<dbReference type="InterPro" id="IPR051448">
    <property type="entry name" value="CdaR-like_regulators"/>
</dbReference>
<evidence type="ECO:0000259" key="4">
    <source>
        <dbReference type="Pfam" id="PF17853"/>
    </source>
</evidence>
<dbReference type="InterPro" id="IPR041522">
    <property type="entry name" value="CdaR_GGDEF"/>
</dbReference>
<comment type="caution">
    <text evidence="5">The sequence shown here is derived from an EMBL/GenBank/DDBJ whole genome shotgun (WGS) entry which is preliminary data.</text>
</comment>
<feature type="domain" description="PucR C-terminal helix-turn-helix" evidence="3">
    <location>
        <begin position="321"/>
        <end position="378"/>
    </location>
</feature>
<dbReference type="PANTHER" id="PTHR33744">
    <property type="entry name" value="CARBOHYDRATE DIACID REGULATOR"/>
    <property type="match status" value="1"/>
</dbReference>
<dbReference type="Pfam" id="PF17853">
    <property type="entry name" value="GGDEF_2"/>
    <property type="match status" value="1"/>
</dbReference>
<accession>A0ABV5HNX7</accession>
<comment type="similarity">
    <text evidence="1">Belongs to the CdaR family.</text>
</comment>
<feature type="domain" description="CdaR GGDEF-like" evidence="4">
    <location>
        <begin position="144"/>
        <end position="271"/>
    </location>
</feature>
<proteinExistence type="inferred from homology"/>
<sequence>MQLNEVIAKQIVERAMKIIHYSINVMDEQGRIIGSGDPNRLYQQHDGAILAITDNRVVDINVATAENLQGVKPGINLPIHYQDQVIGVVGISGQPDDVRRYGELVKMTAELIIEQADMMSKIEWNKRHREELLLQLIKGVTLKEEQINSIAERLNLDLSQPRIASVIKVIPKKGHVITLEHLQRVVHLLESPEKDSIVGILSVSSNQIVALRPISITSQGWSQDIETKRLHTLLKRIQQENEFSVKIAIGDYFPALSGLAQSFETARLTMQLKQNSTKSLLFYSDHQLPVLLSGIEYQDWQQQLLREPIDKLERHDKKGTLLKTLHIYFSQNCDLHQTSASLHIHRNTLRYRLEQVEKITSLNFNKLNEKTLLYLACQFHL</sequence>